<dbReference type="GO" id="GO:0005634">
    <property type="term" value="C:nucleus"/>
    <property type="evidence" value="ECO:0007669"/>
    <property type="project" value="TreeGrafter"/>
</dbReference>
<dbReference type="GO" id="GO:0006271">
    <property type="term" value="P:DNA strand elongation involved in DNA replication"/>
    <property type="evidence" value="ECO:0007669"/>
    <property type="project" value="TreeGrafter"/>
</dbReference>
<organism evidence="4 5">
    <name type="scientific">Rotaria magnacalcarata</name>
    <dbReference type="NCBI Taxonomy" id="392030"/>
    <lineage>
        <taxon>Eukaryota</taxon>
        <taxon>Metazoa</taxon>
        <taxon>Spiralia</taxon>
        <taxon>Gnathifera</taxon>
        <taxon>Rotifera</taxon>
        <taxon>Eurotatoria</taxon>
        <taxon>Bdelloidea</taxon>
        <taxon>Philodinida</taxon>
        <taxon>Philodinidae</taxon>
        <taxon>Rotaria</taxon>
    </lineage>
</organism>
<dbReference type="EMBL" id="CAJOBJ010367326">
    <property type="protein sequence ID" value="CAF5221733.1"/>
    <property type="molecule type" value="Genomic_DNA"/>
</dbReference>
<evidence type="ECO:0000256" key="2">
    <source>
        <dbReference type="ARBA" id="ARBA00022840"/>
    </source>
</evidence>
<dbReference type="GO" id="GO:0042555">
    <property type="term" value="C:MCM complex"/>
    <property type="evidence" value="ECO:0007669"/>
    <property type="project" value="TreeGrafter"/>
</dbReference>
<feature type="domain" description="MCM C-terminal AAA(+) ATPase" evidence="3">
    <location>
        <begin position="1"/>
        <end position="55"/>
    </location>
</feature>
<name>A0A8S3JYE2_9BILA</name>
<dbReference type="GO" id="GO:0005524">
    <property type="term" value="F:ATP binding"/>
    <property type="evidence" value="ECO:0007669"/>
    <property type="project" value="UniProtKB-KW"/>
</dbReference>
<comment type="caution">
    <text evidence="4">The sequence shown here is derived from an EMBL/GenBank/DDBJ whole genome shotgun (WGS) entry which is preliminary data.</text>
</comment>
<dbReference type="GO" id="GO:0003697">
    <property type="term" value="F:single-stranded DNA binding"/>
    <property type="evidence" value="ECO:0007669"/>
    <property type="project" value="TreeGrafter"/>
</dbReference>
<feature type="non-terminal residue" evidence="4">
    <location>
        <position position="1"/>
    </location>
</feature>
<dbReference type="GO" id="GO:0006270">
    <property type="term" value="P:DNA replication initiation"/>
    <property type="evidence" value="ECO:0007669"/>
    <property type="project" value="TreeGrafter"/>
</dbReference>
<keyword evidence="1" id="KW-0547">Nucleotide-binding</keyword>
<dbReference type="PANTHER" id="PTHR11630:SF26">
    <property type="entry name" value="DNA REPLICATION LICENSING FACTOR MCM7"/>
    <property type="match status" value="1"/>
</dbReference>
<dbReference type="GO" id="GO:0000727">
    <property type="term" value="P:double-strand break repair via break-induced replication"/>
    <property type="evidence" value="ECO:0007669"/>
    <property type="project" value="TreeGrafter"/>
</dbReference>
<dbReference type="PROSITE" id="PS50051">
    <property type="entry name" value="MCM_2"/>
    <property type="match status" value="1"/>
</dbReference>
<dbReference type="Gene3D" id="3.40.50.300">
    <property type="entry name" value="P-loop containing nucleotide triphosphate hydrolases"/>
    <property type="match status" value="1"/>
</dbReference>
<dbReference type="Proteomes" id="UP000681720">
    <property type="component" value="Unassembled WGS sequence"/>
</dbReference>
<dbReference type="InterPro" id="IPR031327">
    <property type="entry name" value="MCM"/>
</dbReference>
<evidence type="ECO:0000313" key="4">
    <source>
        <dbReference type="EMBL" id="CAF5221733.1"/>
    </source>
</evidence>
<evidence type="ECO:0000256" key="1">
    <source>
        <dbReference type="ARBA" id="ARBA00022741"/>
    </source>
</evidence>
<keyword evidence="2" id="KW-0067">ATP-binding</keyword>
<dbReference type="InterPro" id="IPR001208">
    <property type="entry name" value="MCM_dom"/>
</dbReference>
<dbReference type="AlphaFoldDB" id="A0A8S3JYE2"/>
<accession>A0A8S3JYE2</accession>
<gene>
    <name evidence="4" type="ORF">GIL414_LOCUS84697</name>
</gene>
<dbReference type="Pfam" id="PF00493">
    <property type="entry name" value="MCM"/>
    <property type="match status" value="1"/>
</dbReference>
<dbReference type="PANTHER" id="PTHR11630">
    <property type="entry name" value="DNA REPLICATION LICENSING FACTOR MCM FAMILY MEMBER"/>
    <property type="match status" value="1"/>
</dbReference>
<evidence type="ECO:0000259" key="3">
    <source>
        <dbReference type="PROSITE" id="PS50051"/>
    </source>
</evidence>
<dbReference type="GO" id="GO:0017116">
    <property type="term" value="F:single-stranded DNA helicase activity"/>
    <property type="evidence" value="ECO:0007669"/>
    <property type="project" value="TreeGrafter"/>
</dbReference>
<reference evidence="4" key="1">
    <citation type="submission" date="2021-02" db="EMBL/GenBank/DDBJ databases">
        <authorList>
            <person name="Nowell W R."/>
        </authorList>
    </citation>
    <scope>NUCLEOTIDE SEQUENCE</scope>
</reference>
<dbReference type="InterPro" id="IPR027417">
    <property type="entry name" value="P-loop_NTPase"/>
</dbReference>
<protein>
    <recommendedName>
        <fullName evidence="3">MCM C-terminal AAA(+) ATPase domain-containing protein</fullName>
    </recommendedName>
</protein>
<proteinExistence type="predicted"/>
<evidence type="ECO:0000313" key="5">
    <source>
        <dbReference type="Proteomes" id="UP000681720"/>
    </source>
</evidence>
<sequence length="55" mass="5781">NINVCLMGDPGVAKSQLLSYVNRLAQRSQYTTGRGSSGVGLTSALIKDPITGNEK</sequence>